<sequence length="265" mass="29645">MPVDCWKRSEGLDTQPRYGILELLFPEFGLGVLVGENSVAMPYQDAKRVAYGEVSRKAELSKFLWLLGGSRDVLYNSTAVTIGHTGEFLIALISTWVTSGRFWTAKFHIEPIRSGDFTKSSLRDDRGSLTGLCTCAFPFLMPNENHTLRAHEIPELFGRMNIRCDLDLLRPFLENIGGEAGNRRHSSLFSETGGKGKRRCGSQNVSLPQSRGRCGSYFEHASPQPHSNQPHKLVRFQLRKFWDSSSVSPSCSLHGVEIIELDIAI</sequence>
<reference evidence="2 3" key="1">
    <citation type="journal article" date="2018" name="Nat. Ecol. Evol.">
        <title>Pezizomycetes genomes reveal the molecular basis of ectomycorrhizal truffle lifestyle.</title>
        <authorList>
            <person name="Murat C."/>
            <person name="Payen T."/>
            <person name="Noel B."/>
            <person name="Kuo A."/>
            <person name="Morin E."/>
            <person name="Chen J."/>
            <person name="Kohler A."/>
            <person name="Krizsan K."/>
            <person name="Balestrini R."/>
            <person name="Da Silva C."/>
            <person name="Montanini B."/>
            <person name="Hainaut M."/>
            <person name="Levati E."/>
            <person name="Barry K.W."/>
            <person name="Belfiori B."/>
            <person name="Cichocki N."/>
            <person name="Clum A."/>
            <person name="Dockter R.B."/>
            <person name="Fauchery L."/>
            <person name="Guy J."/>
            <person name="Iotti M."/>
            <person name="Le Tacon F."/>
            <person name="Lindquist E.A."/>
            <person name="Lipzen A."/>
            <person name="Malagnac F."/>
            <person name="Mello A."/>
            <person name="Molinier V."/>
            <person name="Miyauchi S."/>
            <person name="Poulain J."/>
            <person name="Riccioni C."/>
            <person name="Rubini A."/>
            <person name="Sitrit Y."/>
            <person name="Splivallo R."/>
            <person name="Traeger S."/>
            <person name="Wang M."/>
            <person name="Zifcakova L."/>
            <person name="Wipf D."/>
            <person name="Zambonelli A."/>
            <person name="Paolocci F."/>
            <person name="Nowrousian M."/>
            <person name="Ottonello S."/>
            <person name="Baldrian P."/>
            <person name="Spatafora J.W."/>
            <person name="Henrissat B."/>
            <person name="Nagy L.G."/>
            <person name="Aury J.M."/>
            <person name="Wincker P."/>
            <person name="Grigoriev I.V."/>
            <person name="Bonfante P."/>
            <person name="Martin F.M."/>
        </authorList>
    </citation>
    <scope>NUCLEOTIDE SEQUENCE [LARGE SCALE GENOMIC DNA]</scope>
    <source>
        <strain evidence="2 3">RN42</strain>
    </source>
</reference>
<keyword evidence="3" id="KW-1185">Reference proteome</keyword>
<dbReference type="EMBL" id="ML119652">
    <property type="protein sequence ID" value="RPA85855.1"/>
    <property type="molecule type" value="Genomic_DNA"/>
</dbReference>
<dbReference type="Proteomes" id="UP000275078">
    <property type="component" value="Unassembled WGS sequence"/>
</dbReference>
<feature type="region of interest" description="Disordered" evidence="1">
    <location>
        <begin position="184"/>
        <end position="207"/>
    </location>
</feature>
<proteinExistence type="predicted"/>
<evidence type="ECO:0000313" key="2">
    <source>
        <dbReference type="EMBL" id="RPA85855.1"/>
    </source>
</evidence>
<name>A0A3N4II97_ASCIM</name>
<accession>A0A3N4II97</accession>
<organism evidence="2 3">
    <name type="scientific">Ascobolus immersus RN42</name>
    <dbReference type="NCBI Taxonomy" id="1160509"/>
    <lineage>
        <taxon>Eukaryota</taxon>
        <taxon>Fungi</taxon>
        <taxon>Dikarya</taxon>
        <taxon>Ascomycota</taxon>
        <taxon>Pezizomycotina</taxon>
        <taxon>Pezizomycetes</taxon>
        <taxon>Pezizales</taxon>
        <taxon>Ascobolaceae</taxon>
        <taxon>Ascobolus</taxon>
    </lineage>
</organism>
<gene>
    <name evidence="2" type="ORF">BJ508DRAFT_350399</name>
</gene>
<evidence type="ECO:0000313" key="3">
    <source>
        <dbReference type="Proteomes" id="UP000275078"/>
    </source>
</evidence>
<dbReference type="AlphaFoldDB" id="A0A3N4II97"/>
<evidence type="ECO:0000256" key="1">
    <source>
        <dbReference type="SAM" id="MobiDB-lite"/>
    </source>
</evidence>
<protein>
    <submittedName>
        <fullName evidence="2">Uncharacterized protein</fullName>
    </submittedName>
</protein>